<feature type="transmembrane region" description="Helical" evidence="1">
    <location>
        <begin position="168"/>
        <end position="189"/>
    </location>
</feature>
<evidence type="ECO:0000313" key="2">
    <source>
        <dbReference type="EMBL" id="RDB31371.1"/>
    </source>
</evidence>
<dbReference type="AlphaFoldDB" id="A0A369K9V3"/>
<accession>A0A369K9V3</accession>
<feature type="transmembrane region" description="Helical" evidence="1">
    <location>
        <begin position="250"/>
        <end position="278"/>
    </location>
</feature>
<feature type="transmembrane region" description="Helical" evidence="1">
    <location>
        <begin position="226"/>
        <end position="244"/>
    </location>
</feature>
<proteinExistence type="predicted"/>
<evidence type="ECO:0000313" key="3">
    <source>
        <dbReference type="Proteomes" id="UP000253816"/>
    </source>
</evidence>
<keyword evidence="1" id="KW-0812">Transmembrane</keyword>
<feature type="transmembrane region" description="Helical" evidence="1">
    <location>
        <begin position="195"/>
        <end position="214"/>
    </location>
</feature>
<evidence type="ECO:0000256" key="1">
    <source>
        <dbReference type="SAM" id="Phobius"/>
    </source>
</evidence>
<dbReference type="EMBL" id="QQBG01000017">
    <property type="protein sequence ID" value="RDB31371.1"/>
    <property type="molecule type" value="Genomic_DNA"/>
</dbReference>
<gene>
    <name evidence="2" type="ORF">HAT2_00524</name>
</gene>
<dbReference type="RefSeq" id="WP_147267493.1">
    <property type="nucleotide sequence ID" value="NZ_QQBG01000017.1"/>
</dbReference>
<keyword evidence="1" id="KW-0472">Membrane</keyword>
<organism evidence="2 3">
    <name type="scientific">Candidatus Similichlamydia laticola</name>
    <dbReference type="NCBI Taxonomy" id="2170265"/>
    <lineage>
        <taxon>Bacteria</taxon>
        <taxon>Pseudomonadati</taxon>
        <taxon>Chlamydiota</taxon>
        <taxon>Chlamydiia</taxon>
        <taxon>Parachlamydiales</taxon>
        <taxon>Candidatus Parilichlamydiaceae</taxon>
        <taxon>Candidatus Similichlamydia</taxon>
    </lineage>
</organism>
<feature type="transmembrane region" description="Helical" evidence="1">
    <location>
        <begin position="83"/>
        <end position="102"/>
    </location>
</feature>
<feature type="transmembrane region" description="Helical" evidence="1">
    <location>
        <begin position="344"/>
        <end position="363"/>
    </location>
</feature>
<feature type="transmembrane region" description="Helical" evidence="1">
    <location>
        <begin position="108"/>
        <end position="131"/>
    </location>
</feature>
<comment type="caution">
    <text evidence="2">The sequence shown here is derived from an EMBL/GenBank/DDBJ whole genome shotgun (WGS) entry which is preliminary data.</text>
</comment>
<feature type="transmembrane region" description="Helical" evidence="1">
    <location>
        <begin position="316"/>
        <end position="338"/>
    </location>
</feature>
<keyword evidence="3" id="KW-1185">Reference proteome</keyword>
<protein>
    <submittedName>
        <fullName evidence="2">Uncharacterized protein</fullName>
    </submittedName>
</protein>
<keyword evidence="1" id="KW-1133">Transmembrane helix</keyword>
<sequence length="403" mass="46574">MSYFTIFFPVRFSLPFATRLSPANGWFLSKIDRVAQSAFLRGFSINPTIFDLLLRVSVLLLFGFSPERHFLDFETEKMGNITFWQVIFGKTIVLLLVALSALKLSTLTLGFSVSFLLGCFALGKFASYFLYAIPVNCFTNNVQVHFRPRNFRNLFSSCVDITRHQDDLLCFGVVASSSYIIFLYFYQILSVEASLTLLGFYFFVWDLFLIGYTKPFKKIIYPWPNFAARLAILIRLVLSLFNLQKKTLRLPFALCFVFVSLMEFAAACLRTVSVFFLVKRWRNWLSCRSRSQECQVQLAMYQLTSDNLRIVQRQTLALGLMQVSLFSLTFLCFLTAHLRTIGSFKVLGLFVWLFHCIAMRFFYLHAPELRVFEQVAGNVKRSSGSCFLENEEDLLITLSYVED</sequence>
<dbReference type="Proteomes" id="UP000253816">
    <property type="component" value="Unassembled WGS sequence"/>
</dbReference>
<name>A0A369K9V3_9BACT</name>
<reference evidence="2 3" key="1">
    <citation type="submission" date="2018-07" db="EMBL/GenBank/DDBJ databases">
        <title>Comparative genomics of the Candidatus Parilichlamydiaceae reveals evidence of convergent evolution and genome reduction in the phylum Chlamydiae.</title>
        <authorList>
            <person name="Taylor-Brown A."/>
            <person name="Polkinghorne A."/>
        </authorList>
    </citation>
    <scope>NUCLEOTIDE SEQUENCE [LARGE SCALE GENOMIC DNA]</scope>
    <source>
        <strain evidence="2 3">Hat2</strain>
    </source>
</reference>